<dbReference type="RefSeq" id="WP_248146644.1">
    <property type="nucleotide sequence ID" value="NZ_BAAAOF010000002.1"/>
</dbReference>
<evidence type="ECO:0000313" key="1">
    <source>
        <dbReference type="EMBL" id="GAA1922501.1"/>
    </source>
</evidence>
<keyword evidence="2" id="KW-1185">Reference proteome</keyword>
<accession>A0ABN2PI30</accession>
<organism evidence="1 2">
    <name type="scientific">Microbacterium aoyamense</name>
    <dbReference type="NCBI Taxonomy" id="344166"/>
    <lineage>
        <taxon>Bacteria</taxon>
        <taxon>Bacillati</taxon>
        <taxon>Actinomycetota</taxon>
        <taxon>Actinomycetes</taxon>
        <taxon>Micrococcales</taxon>
        <taxon>Microbacteriaceae</taxon>
        <taxon>Microbacterium</taxon>
    </lineage>
</organism>
<reference evidence="1 2" key="1">
    <citation type="journal article" date="2019" name="Int. J. Syst. Evol. Microbiol.">
        <title>The Global Catalogue of Microorganisms (GCM) 10K type strain sequencing project: providing services to taxonomists for standard genome sequencing and annotation.</title>
        <authorList>
            <consortium name="The Broad Institute Genomics Platform"/>
            <consortium name="The Broad Institute Genome Sequencing Center for Infectious Disease"/>
            <person name="Wu L."/>
            <person name="Ma J."/>
        </authorList>
    </citation>
    <scope>NUCLEOTIDE SEQUENCE [LARGE SCALE GENOMIC DNA]</scope>
    <source>
        <strain evidence="1 2">JCM 14900</strain>
    </source>
</reference>
<proteinExistence type="predicted"/>
<dbReference type="Gene3D" id="3.30.450.20">
    <property type="entry name" value="PAS domain"/>
    <property type="match status" value="1"/>
</dbReference>
<dbReference type="CDD" id="cd12913">
    <property type="entry name" value="PDC1_MCP_like"/>
    <property type="match status" value="1"/>
</dbReference>
<name>A0ABN2PI30_9MICO</name>
<evidence type="ECO:0008006" key="3">
    <source>
        <dbReference type="Google" id="ProtNLM"/>
    </source>
</evidence>
<sequence length="249" mass="25856">MTTTVTRSVAEVATHVAATIDDIFATIDGWRALLEERLAMDDSPTAVIVDPLVETFAVPAVGGETLLTGAGFVATPGALVDAEWHLAWWLGGPSADARRLATIDDPAHDQFRDYTSLEWWRVPASTGARHLTGPYVDYVCTDDYTVTITTPVIVGGRMLGVVGADALVDRLERALLPVLRSGHASATVVNASGRVVASTDPRREPGSILRIPGLADALVSLGHGGAAPLDGGAGVLACGDTSLALVVGV</sequence>
<gene>
    <name evidence="1" type="ORF">GCM10009775_13700</name>
</gene>
<evidence type="ECO:0000313" key="2">
    <source>
        <dbReference type="Proteomes" id="UP001501343"/>
    </source>
</evidence>
<dbReference type="Proteomes" id="UP001501343">
    <property type="component" value="Unassembled WGS sequence"/>
</dbReference>
<dbReference type="Pfam" id="PF22673">
    <property type="entry name" value="MCP-like_PDC_1"/>
    <property type="match status" value="1"/>
</dbReference>
<comment type="caution">
    <text evidence="1">The sequence shown here is derived from an EMBL/GenBank/DDBJ whole genome shotgun (WGS) entry which is preliminary data.</text>
</comment>
<dbReference type="EMBL" id="BAAAOF010000002">
    <property type="protein sequence ID" value="GAA1922501.1"/>
    <property type="molecule type" value="Genomic_DNA"/>
</dbReference>
<protein>
    <recommendedName>
        <fullName evidence="3">Cache domain-containing protein</fullName>
    </recommendedName>
</protein>